<dbReference type="KEGG" id="tal:Thal_0951"/>
<evidence type="ECO:0000256" key="1">
    <source>
        <dbReference type="ARBA" id="ARBA00004651"/>
    </source>
</evidence>
<dbReference type="InterPro" id="IPR052017">
    <property type="entry name" value="TSUP"/>
</dbReference>
<dbReference type="HOGENOM" id="CLU_045498_7_0_0"/>
<feature type="transmembrane region" description="Helical" evidence="8">
    <location>
        <begin position="198"/>
        <end position="217"/>
    </location>
</feature>
<sequence>MEEGLSFLVVLGASFLAGVTNAVAGGGTLLTFPALMLVGVDPVSANVTNTVALWTGPMAGAWAFRRRLPETKQLIPSMVLISATGSIVGALLLLYTPSSIFKKLVPFLILFATLLLVLSGRFHLSERNKPVALLIQFLAAVYGAYFGAGLGIMVLATLSLLGVKDIHAANSLKNMLGFLINGIAAILFVLSGKVVWTFVLIMMLGFALGGYTGGMFSQRFRQDIVRRAVVIWGLFLSLFYFLDNFKGI</sequence>
<dbReference type="InterPro" id="IPR002781">
    <property type="entry name" value="TM_pro_TauE-like"/>
</dbReference>
<evidence type="ECO:0000313" key="10">
    <source>
        <dbReference type="Proteomes" id="UP000002043"/>
    </source>
</evidence>
<feature type="transmembrane region" description="Helical" evidence="8">
    <location>
        <begin position="104"/>
        <end position="122"/>
    </location>
</feature>
<keyword evidence="10" id="KW-1185">Reference proteome</keyword>
<organism evidence="9 10">
    <name type="scientific">Thermocrinis albus (strain DSM 14484 / JCM 11386 / HI 11/12)</name>
    <dbReference type="NCBI Taxonomy" id="638303"/>
    <lineage>
        <taxon>Bacteria</taxon>
        <taxon>Pseudomonadati</taxon>
        <taxon>Aquificota</taxon>
        <taxon>Aquificia</taxon>
        <taxon>Aquificales</taxon>
        <taxon>Aquificaceae</taxon>
        <taxon>Thermocrinis</taxon>
    </lineage>
</organism>
<dbReference type="AlphaFoldDB" id="D3SLF3"/>
<evidence type="ECO:0000256" key="6">
    <source>
        <dbReference type="ARBA" id="ARBA00022989"/>
    </source>
</evidence>
<keyword evidence="5 8" id="KW-0812">Transmembrane</keyword>
<feature type="transmembrane region" description="Helical" evidence="8">
    <location>
        <begin position="175"/>
        <end position="192"/>
    </location>
</feature>
<accession>D3SLF3</accession>
<name>D3SLF3_THEAH</name>
<keyword evidence="3" id="KW-0813">Transport</keyword>
<evidence type="ECO:0000256" key="4">
    <source>
        <dbReference type="ARBA" id="ARBA00022475"/>
    </source>
</evidence>
<dbReference type="OrthoDB" id="9807082at2"/>
<dbReference type="Pfam" id="PF01925">
    <property type="entry name" value="TauE"/>
    <property type="match status" value="1"/>
</dbReference>
<evidence type="ECO:0000256" key="8">
    <source>
        <dbReference type="RuleBase" id="RU363041"/>
    </source>
</evidence>
<comment type="subcellular location">
    <subcellularLocation>
        <location evidence="1 8">Cell membrane</location>
        <topology evidence="1 8">Multi-pass membrane protein</topology>
    </subcellularLocation>
</comment>
<evidence type="ECO:0000256" key="2">
    <source>
        <dbReference type="ARBA" id="ARBA00009142"/>
    </source>
</evidence>
<keyword evidence="4 8" id="KW-1003">Cell membrane</keyword>
<gene>
    <name evidence="9" type="ordered locus">Thal_0951</name>
</gene>
<evidence type="ECO:0000256" key="7">
    <source>
        <dbReference type="ARBA" id="ARBA00023136"/>
    </source>
</evidence>
<dbReference type="PANTHER" id="PTHR30269:SF0">
    <property type="entry name" value="MEMBRANE TRANSPORTER PROTEIN YFCA-RELATED"/>
    <property type="match status" value="1"/>
</dbReference>
<dbReference type="Proteomes" id="UP000002043">
    <property type="component" value="Chromosome"/>
</dbReference>
<comment type="similarity">
    <text evidence="2 8">Belongs to the 4-toluene sulfonate uptake permease (TSUP) (TC 2.A.102) family.</text>
</comment>
<protein>
    <recommendedName>
        <fullName evidence="8">Probable membrane transporter protein</fullName>
    </recommendedName>
</protein>
<feature type="transmembrane region" description="Helical" evidence="8">
    <location>
        <begin position="134"/>
        <end position="163"/>
    </location>
</feature>
<keyword evidence="7 8" id="KW-0472">Membrane</keyword>
<evidence type="ECO:0000256" key="5">
    <source>
        <dbReference type="ARBA" id="ARBA00022692"/>
    </source>
</evidence>
<proteinExistence type="inferred from homology"/>
<reference evidence="10" key="1">
    <citation type="journal article" date="2010" name="Stand. Genomic Sci.">
        <title>Complete genome sequence of Thermocrinis albus type strain (HI 11/12T).</title>
        <authorList>
            <person name="Wirth R."/>
            <person name="Sikorski J."/>
            <person name="Brambilla E."/>
            <person name="Misra M."/>
            <person name="Lapidus A."/>
            <person name="Copeland A."/>
            <person name="Nolan M."/>
            <person name="Lucas S."/>
            <person name="Chen F."/>
            <person name="Tice H."/>
            <person name="Cheng J.F."/>
            <person name="Han C."/>
            <person name="Detter J.C."/>
            <person name="Tapia R."/>
            <person name="Bruce D."/>
            <person name="Goodwin L."/>
            <person name="Pitluck S."/>
            <person name="Pati A."/>
            <person name="Anderson I."/>
            <person name="Ivanova N."/>
            <person name="Mavromatis K."/>
            <person name="Mikhailova N."/>
            <person name="Chen A."/>
            <person name="Palaniappan K."/>
            <person name="Bilek Y."/>
            <person name="Hader T."/>
            <person name="Land M."/>
            <person name="Hauser L."/>
            <person name="Chang Y.J."/>
            <person name="Jeffries C.D."/>
            <person name="Tindall B.J."/>
            <person name="Rohde M."/>
            <person name="Goker M."/>
            <person name="Bristow J."/>
            <person name="Eisen J.A."/>
            <person name="Markowitz V."/>
            <person name="Hugenholtz P."/>
            <person name="Kyrpides N.C."/>
            <person name="Klenk H.P."/>
        </authorList>
    </citation>
    <scope>NUCLEOTIDE SEQUENCE [LARGE SCALE GENOMIC DNA]</scope>
    <source>
        <strain evidence="10">DSM 14484 / JCM 11386 / HI 11/12</strain>
    </source>
</reference>
<dbReference type="STRING" id="638303.Thal_0951"/>
<feature type="transmembrane region" description="Helical" evidence="8">
    <location>
        <begin position="74"/>
        <end position="95"/>
    </location>
</feature>
<feature type="transmembrane region" description="Helical" evidence="8">
    <location>
        <begin position="224"/>
        <end position="242"/>
    </location>
</feature>
<keyword evidence="6 8" id="KW-1133">Transmembrane helix</keyword>
<dbReference type="EMBL" id="CP001931">
    <property type="protein sequence ID" value="ADC89583.1"/>
    <property type="molecule type" value="Genomic_DNA"/>
</dbReference>
<evidence type="ECO:0000256" key="3">
    <source>
        <dbReference type="ARBA" id="ARBA00022448"/>
    </source>
</evidence>
<dbReference type="eggNOG" id="COG0730">
    <property type="taxonomic scope" value="Bacteria"/>
</dbReference>
<dbReference type="GO" id="GO:0005886">
    <property type="term" value="C:plasma membrane"/>
    <property type="evidence" value="ECO:0007669"/>
    <property type="project" value="UniProtKB-SubCell"/>
</dbReference>
<evidence type="ECO:0000313" key="9">
    <source>
        <dbReference type="EMBL" id="ADC89583.1"/>
    </source>
</evidence>
<dbReference type="RefSeq" id="WP_012991989.1">
    <property type="nucleotide sequence ID" value="NC_013894.1"/>
</dbReference>
<dbReference type="PANTHER" id="PTHR30269">
    <property type="entry name" value="TRANSMEMBRANE PROTEIN YFCA"/>
    <property type="match status" value="1"/>
</dbReference>